<dbReference type="RefSeq" id="WP_006777011.1">
    <property type="nucleotide sequence ID" value="NZ_GG667857.1"/>
</dbReference>
<organism evidence="1 2">
    <name type="scientific">Hungatella hathewayi DSM 13479</name>
    <dbReference type="NCBI Taxonomy" id="566550"/>
    <lineage>
        <taxon>Bacteria</taxon>
        <taxon>Bacillati</taxon>
        <taxon>Bacillota</taxon>
        <taxon>Clostridia</taxon>
        <taxon>Lachnospirales</taxon>
        <taxon>Lachnospiraceae</taxon>
        <taxon>Hungatella</taxon>
    </lineage>
</organism>
<dbReference type="Proteomes" id="UP000004968">
    <property type="component" value="Unassembled WGS sequence"/>
</dbReference>
<evidence type="ECO:0000313" key="1">
    <source>
        <dbReference type="EMBL" id="EFC95212.1"/>
    </source>
</evidence>
<reference evidence="1 2" key="1">
    <citation type="submission" date="2010-01" db="EMBL/GenBank/DDBJ databases">
        <authorList>
            <person name="Weinstock G."/>
            <person name="Sodergren E."/>
            <person name="Clifton S."/>
            <person name="Fulton L."/>
            <person name="Fulton B."/>
            <person name="Courtney L."/>
            <person name="Fronick C."/>
            <person name="Harrison M."/>
            <person name="Strong C."/>
            <person name="Farmer C."/>
            <person name="Delahaunty K."/>
            <person name="Markovic C."/>
            <person name="Hall O."/>
            <person name="Minx P."/>
            <person name="Tomlinson C."/>
            <person name="Mitreva M."/>
            <person name="Nelson J."/>
            <person name="Hou S."/>
            <person name="Wollam A."/>
            <person name="Pepin K.H."/>
            <person name="Johnson M."/>
            <person name="Bhonagiri V."/>
            <person name="Nash W.E."/>
            <person name="Warren W."/>
            <person name="Chinwalla A."/>
            <person name="Mardis E.R."/>
            <person name="Wilson R.K."/>
        </authorList>
    </citation>
    <scope>NUCLEOTIDE SEQUENCE [LARGE SCALE GENOMIC DNA]</scope>
    <source>
        <strain evidence="1 2">DSM 13479</strain>
    </source>
</reference>
<dbReference type="GeneID" id="93146998"/>
<dbReference type="AlphaFoldDB" id="D3ASJ6"/>
<sequence>MLELTIPRTDLWDERNQRFIPVKEQKLRLEHSLVSLSKWESKWCKVFLSKEQKTYEETIDYIRCMTLTQNVDPLVYRCITNSHIDAVNAYIEEPMTASTVKEEKGGPINRQQITSELIYYWMTAYHIPFECQKWHLNRLLMLIRICNAENKPPKKRSKRDLYRHHAEVNAANRKKFNSKG</sequence>
<accession>D3ASJ6</accession>
<evidence type="ECO:0000313" key="2">
    <source>
        <dbReference type="Proteomes" id="UP000004968"/>
    </source>
</evidence>
<proteinExistence type="predicted"/>
<name>D3ASJ6_9FIRM</name>
<protein>
    <submittedName>
        <fullName evidence="1">Uncharacterized protein</fullName>
    </submittedName>
</protein>
<dbReference type="HOGENOM" id="CLU_1493738_0_0_9"/>
<gene>
    <name evidence="1" type="ORF">CLOSTHATH_06604</name>
</gene>
<dbReference type="EMBL" id="ACIO01000802">
    <property type="protein sequence ID" value="EFC95212.1"/>
    <property type="molecule type" value="Genomic_DNA"/>
</dbReference>
<comment type="caution">
    <text evidence="1">The sequence shown here is derived from an EMBL/GenBank/DDBJ whole genome shotgun (WGS) entry which is preliminary data.</text>
</comment>